<keyword evidence="5" id="KW-0235">DNA replication</keyword>
<organism evidence="14">
    <name type="scientific">Tarsiger cyanurus Genomoviridae sp</name>
    <dbReference type="NCBI Taxonomy" id="2814994"/>
    <lineage>
        <taxon>Viruses</taxon>
        <taxon>Monodnaviria</taxon>
        <taxon>Shotokuvirae</taxon>
        <taxon>Cressdnaviricota</taxon>
        <taxon>Repensiviricetes</taxon>
        <taxon>Geplafuvirales</taxon>
        <taxon>Genomoviridae</taxon>
    </lineage>
</organism>
<sequence>MCPKSVGDTGIYSWGVSCVLGYNISLPRTFENTFFCHMSFTVNCRYALLTYAQCGNLDGFTIMDHISSLGGECIVARENHKDGGIHLHVFCDFGRKFRSRKVNVFDVAGFHPNIAASRGTPEKGYDYTIKYGDIVCGGLERPAGKSRDGDGSVVSKWTEITGASSREEFWELLHQLDPKSAACSFTSLNKYADWKFAVNPPCYESPTGIEFVGGDLDGRDEWILQSGIGGGEPLWIMPCLMIFAEESSFFQVLKNGWDAKHGSR</sequence>
<evidence type="ECO:0000256" key="12">
    <source>
        <dbReference type="ARBA" id="ARBA00023125"/>
    </source>
</evidence>
<proteinExistence type="predicted"/>
<evidence type="ECO:0000256" key="1">
    <source>
        <dbReference type="ARBA" id="ARBA00004147"/>
    </source>
</evidence>
<dbReference type="Pfam" id="PF00799">
    <property type="entry name" value="Gemini_AL1"/>
    <property type="match status" value="1"/>
</dbReference>
<keyword evidence="8" id="KW-0547">Nucleotide-binding</keyword>
<reference evidence="14" key="1">
    <citation type="submission" date="2020-10" db="EMBL/GenBank/DDBJ databases">
        <title>CRESS DNA virus dark matter in the feces of wild birds.</title>
        <authorList>
            <person name="Yang S."/>
            <person name="Zhang W."/>
        </authorList>
    </citation>
    <scope>NUCLEOTIDE SEQUENCE</scope>
    <source>
        <strain evidence="14">Rfb200gen38</strain>
    </source>
</reference>
<evidence type="ECO:0000256" key="4">
    <source>
        <dbReference type="ARBA" id="ARBA00022695"/>
    </source>
</evidence>
<protein>
    <submittedName>
        <fullName evidence="14">Replication-associated protein</fullName>
    </submittedName>
</protein>
<dbReference type="GO" id="GO:0000166">
    <property type="term" value="F:nucleotide binding"/>
    <property type="evidence" value="ECO:0007669"/>
    <property type="project" value="UniProtKB-KW"/>
</dbReference>
<evidence type="ECO:0000256" key="2">
    <source>
        <dbReference type="ARBA" id="ARBA00022562"/>
    </source>
</evidence>
<dbReference type="GO" id="GO:0006260">
    <property type="term" value="P:DNA replication"/>
    <property type="evidence" value="ECO:0007669"/>
    <property type="project" value="UniProtKB-KW"/>
</dbReference>
<dbReference type="GO" id="GO:0042025">
    <property type="term" value="C:host cell nucleus"/>
    <property type="evidence" value="ECO:0007669"/>
    <property type="project" value="UniProtKB-SubCell"/>
</dbReference>
<keyword evidence="10" id="KW-0378">Hydrolase</keyword>
<dbReference type="PROSITE" id="PS52020">
    <property type="entry name" value="CRESS_DNA_REP"/>
    <property type="match status" value="1"/>
</dbReference>
<evidence type="ECO:0000256" key="9">
    <source>
        <dbReference type="ARBA" id="ARBA00022759"/>
    </source>
</evidence>
<evidence type="ECO:0000256" key="6">
    <source>
        <dbReference type="ARBA" id="ARBA00022722"/>
    </source>
</evidence>
<name>A0A8E7G2F2_9VIRU</name>
<feature type="domain" description="CRESS-DNA virus Rep endonuclease" evidence="13">
    <location>
        <begin position="41"/>
        <end position="146"/>
    </location>
</feature>
<keyword evidence="6" id="KW-0540">Nuclease</keyword>
<dbReference type="GO" id="GO:0004519">
    <property type="term" value="F:endonuclease activity"/>
    <property type="evidence" value="ECO:0007669"/>
    <property type="project" value="UniProtKB-KW"/>
</dbReference>
<evidence type="ECO:0000313" key="14">
    <source>
        <dbReference type="EMBL" id="QVW56554.1"/>
    </source>
</evidence>
<keyword evidence="2" id="KW-1048">Host nucleus</keyword>
<evidence type="ECO:0000256" key="3">
    <source>
        <dbReference type="ARBA" id="ARBA00022679"/>
    </source>
</evidence>
<dbReference type="GO" id="GO:0016779">
    <property type="term" value="F:nucleotidyltransferase activity"/>
    <property type="evidence" value="ECO:0007669"/>
    <property type="project" value="UniProtKB-KW"/>
</dbReference>
<keyword evidence="3" id="KW-0808">Transferase</keyword>
<keyword evidence="4" id="KW-0548">Nucleotidyltransferase</keyword>
<evidence type="ECO:0000256" key="10">
    <source>
        <dbReference type="ARBA" id="ARBA00022801"/>
    </source>
</evidence>
<evidence type="ECO:0000256" key="7">
    <source>
        <dbReference type="ARBA" id="ARBA00022723"/>
    </source>
</evidence>
<accession>A0A8E7G2F2</accession>
<keyword evidence="9" id="KW-0255">Endonuclease</keyword>
<comment type="subcellular location">
    <subcellularLocation>
        <location evidence="1">Host nucleus</location>
    </subcellularLocation>
</comment>
<evidence type="ECO:0000256" key="11">
    <source>
        <dbReference type="ARBA" id="ARBA00023124"/>
    </source>
</evidence>
<evidence type="ECO:0000256" key="8">
    <source>
        <dbReference type="ARBA" id="ARBA00022741"/>
    </source>
</evidence>
<dbReference type="InterPro" id="IPR049912">
    <property type="entry name" value="CRESS_DNA_REP"/>
</dbReference>
<dbReference type="GO" id="GO:0016787">
    <property type="term" value="F:hydrolase activity"/>
    <property type="evidence" value="ECO:0007669"/>
    <property type="project" value="UniProtKB-KW"/>
</dbReference>
<evidence type="ECO:0000256" key="5">
    <source>
        <dbReference type="ARBA" id="ARBA00022705"/>
    </source>
</evidence>
<keyword evidence="12" id="KW-0238">DNA-binding</keyword>
<keyword evidence="11" id="KW-0190">Covalent protein-DNA linkage</keyword>
<dbReference type="GO" id="GO:0046872">
    <property type="term" value="F:metal ion binding"/>
    <property type="evidence" value="ECO:0007669"/>
    <property type="project" value="UniProtKB-KW"/>
</dbReference>
<keyword evidence="7" id="KW-0479">Metal-binding</keyword>
<evidence type="ECO:0000259" key="13">
    <source>
        <dbReference type="PROSITE" id="PS52020"/>
    </source>
</evidence>
<dbReference type="GO" id="GO:0003677">
    <property type="term" value="F:DNA binding"/>
    <property type="evidence" value="ECO:0007669"/>
    <property type="project" value="UniProtKB-KW"/>
</dbReference>
<dbReference type="EMBL" id="MW183000">
    <property type="protein sequence ID" value="QVW56554.1"/>
    <property type="molecule type" value="Genomic_DNA"/>
</dbReference>